<gene>
    <name evidence="1" type="ORF">MNB_SV-10-711</name>
</gene>
<evidence type="ECO:0000313" key="1">
    <source>
        <dbReference type="EMBL" id="SFV68358.1"/>
    </source>
</evidence>
<name>A0A1W1CR48_9ZZZZ</name>
<proteinExistence type="predicted"/>
<dbReference type="EMBL" id="FPHL01000051">
    <property type="protein sequence ID" value="SFV68358.1"/>
    <property type="molecule type" value="Genomic_DNA"/>
</dbReference>
<sequence length="74" mass="8552">MHSIQLKIDDSIFDKVMIMLELLPQDKIKVEDKGYDYPPISKKEAEKKVKYAIDHMAKGEGVPPDEAFNKVLKY</sequence>
<protein>
    <submittedName>
        <fullName evidence="1">Uncharacterized protein</fullName>
    </submittedName>
</protein>
<reference evidence="1" key="1">
    <citation type="submission" date="2016-10" db="EMBL/GenBank/DDBJ databases">
        <authorList>
            <person name="de Groot N.N."/>
        </authorList>
    </citation>
    <scope>NUCLEOTIDE SEQUENCE</scope>
</reference>
<accession>A0A1W1CR48</accession>
<dbReference type="AlphaFoldDB" id="A0A1W1CR48"/>
<organism evidence="1">
    <name type="scientific">hydrothermal vent metagenome</name>
    <dbReference type="NCBI Taxonomy" id="652676"/>
    <lineage>
        <taxon>unclassified sequences</taxon>
        <taxon>metagenomes</taxon>
        <taxon>ecological metagenomes</taxon>
    </lineage>
</organism>